<keyword evidence="2" id="KW-0489">Methyltransferase</keyword>
<dbReference type="GO" id="GO:0070475">
    <property type="term" value="P:rRNA base methylation"/>
    <property type="evidence" value="ECO:0007669"/>
    <property type="project" value="TreeGrafter"/>
</dbReference>
<evidence type="ECO:0000256" key="1">
    <source>
        <dbReference type="ARBA" id="ARBA00010396"/>
    </source>
</evidence>
<keyword evidence="4" id="KW-0949">S-adenosyl-L-methionine</keyword>
<evidence type="ECO:0000256" key="3">
    <source>
        <dbReference type="ARBA" id="ARBA00022679"/>
    </source>
</evidence>
<dbReference type="InterPro" id="IPR029063">
    <property type="entry name" value="SAM-dependent_MTases_sf"/>
</dbReference>
<evidence type="ECO:0000313" key="5">
    <source>
        <dbReference type="EMBL" id="VEL27434.1"/>
    </source>
</evidence>
<dbReference type="Gene3D" id="3.40.50.150">
    <property type="entry name" value="Vaccinia Virus protein VP39"/>
    <property type="match status" value="1"/>
</dbReference>
<comment type="similarity">
    <text evidence="1">Belongs to the methyltransferase superfamily. RsmH family.</text>
</comment>
<sequence>MKDQDTSSEPLHDSLYSCTPFSSDEVSAADVVNCLSAPDLAALFRAYGEDRWAGRIARAIVAHRATIGPIHTAHQLAELAHSVTVTKTSCSPLSRPKHFNEEKYEEVVEGETNRRQKRPLAGLHQASVRVLQALRIFVNDELNELAFGLEMAHQILRPGGRLVVISFHSLEDRLVKLALACSTRQAICTDNLIFKEHFHSRHHRHQKETSKVLKPGLATYLEAAVAPRDSEGSLLLPAKGLAPYSNSISEQGFQRYRNLLRACMSEPIIEYEANQGEIPTELECSARFWCQVSRRGFHMGSVVNKKFTDKSVLEL</sequence>
<dbReference type="EMBL" id="CAAALY010087223">
    <property type="protein sequence ID" value="VEL27434.1"/>
    <property type="molecule type" value="Genomic_DNA"/>
</dbReference>
<reference evidence="5" key="1">
    <citation type="submission" date="2018-11" db="EMBL/GenBank/DDBJ databases">
        <authorList>
            <consortium name="Pathogen Informatics"/>
        </authorList>
    </citation>
    <scope>NUCLEOTIDE SEQUENCE</scope>
</reference>
<comment type="caution">
    <text evidence="5">The sequence shown here is derived from an EMBL/GenBank/DDBJ whole genome shotgun (WGS) entry which is preliminary data.</text>
</comment>
<keyword evidence="6" id="KW-1185">Reference proteome</keyword>
<dbReference type="Proteomes" id="UP000784294">
    <property type="component" value="Unassembled WGS sequence"/>
</dbReference>
<dbReference type="InterPro" id="IPR023397">
    <property type="entry name" value="SAM-dep_MeTrfase_MraW_recog"/>
</dbReference>
<dbReference type="InterPro" id="IPR002903">
    <property type="entry name" value="RsmH"/>
</dbReference>
<protein>
    <submittedName>
        <fullName evidence="5">Uncharacterized protein</fullName>
    </submittedName>
</protein>
<proteinExistence type="inferred from homology"/>
<organism evidence="5 6">
    <name type="scientific">Protopolystoma xenopodis</name>
    <dbReference type="NCBI Taxonomy" id="117903"/>
    <lineage>
        <taxon>Eukaryota</taxon>
        <taxon>Metazoa</taxon>
        <taxon>Spiralia</taxon>
        <taxon>Lophotrochozoa</taxon>
        <taxon>Platyhelminthes</taxon>
        <taxon>Monogenea</taxon>
        <taxon>Polyopisthocotylea</taxon>
        <taxon>Polystomatidea</taxon>
        <taxon>Polystomatidae</taxon>
        <taxon>Protopolystoma</taxon>
    </lineage>
</organism>
<dbReference type="PANTHER" id="PTHR11265">
    <property type="entry name" value="S-ADENOSYL-METHYLTRANSFERASE MRAW"/>
    <property type="match status" value="1"/>
</dbReference>
<evidence type="ECO:0000313" key="6">
    <source>
        <dbReference type="Proteomes" id="UP000784294"/>
    </source>
</evidence>
<evidence type="ECO:0000256" key="2">
    <source>
        <dbReference type="ARBA" id="ARBA00022603"/>
    </source>
</evidence>
<keyword evidence="3" id="KW-0808">Transferase</keyword>
<dbReference type="OrthoDB" id="16290at2759"/>
<dbReference type="AlphaFoldDB" id="A0A448X421"/>
<gene>
    <name evidence="5" type="ORF">PXEA_LOCUS20874</name>
</gene>
<dbReference type="Pfam" id="PF01795">
    <property type="entry name" value="Methyltransf_5"/>
    <property type="match status" value="1"/>
</dbReference>
<dbReference type="GO" id="GO:0071424">
    <property type="term" value="F:rRNA (cytosine-N4-)-methyltransferase activity"/>
    <property type="evidence" value="ECO:0007669"/>
    <property type="project" value="TreeGrafter"/>
</dbReference>
<name>A0A448X421_9PLAT</name>
<accession>A0A448X421</accession>
<dbReference type="SUPFAM" id="SSF81799">
    <property type="entry name" value="Putative methyltransferase TM0872, insert domain"/>
    <property type="match status" value="1"/>
</dbReference>
<dbReference type="Gene3D" id="1.10.150.170">
    <property type="entry name" value="Putative methyltransferase TM0872, insert domain"/>
    <property type="match status" value="1"/>
</dbReference>
<dbReference type="SUPFAM" id="SSF53335">
    <property type="entry name" value="S-adenosyl-L-methionine-dependent methyltransferases"/>
    <property type="match status" value="1"/>
</dbReference>
<evidence type="ECO:0000256" key="4">
    <source>
        <dbReference type="ARBA" id="ARBA00022691"/>
    </source>
</evidence>
<dbReference type="PANTHER" id="PTHR11265:SF0">
    <property type="entry name" value="12S RRNA N4-METHYLCYTIDINE METHYLTRANSFERASE"/>
    <property type="match status" value="1"/>
</dbReference>